<name>A0A9X3SD03_9ACTN</name>
<keyword evidence="3 12" id="KW-0813">Transport</keyword>
<dbReference type="PANTHER" id="PTHR46494:SF1">
    <property type="entry name" value="CORA FAMILY METAL ION TRANSPORTER (EUROFUNG)"/>
    <property type="match status" value="1"/>
</dbReference>
<organism evidence="13 14">
    <name type="scientific">Streptomonospora mangrovi</name>
    <dbReference type="NCBI Taxonomy" id="2883123"/>
    <lineage>
        <taxon>Bacteria</taxon>
        <taxon>Bacillati</taxon>
        <taxon>Actinomycetota</taxon>
        <taxon>Actinomycetes</taxon>
        <taxon>Streptosporangiales</taxon>
        <taxon>Nocardiopsidaceae</taxon>
        <taxon>Streptomonospora</taxon>
    </lineage>
</organism>
<keyword evidence="9 12" id="KW-0472">Membrane</keyword>
<sequence>MIVDCAIYHSGGRVDVDGDISDALDQAVKSHNGSFCWIGLHEPTAEEFDLVAEELGLHPLAVEDAVTAHQRPKWERYGDITFIVCKALVYDDAAQEMRSGEVMVFLGANFIVTVRHGEANPLAGLRRRLEADKEMLRFGPPVVLYGVLDAAVDAYVETADKFQESVHTIEEEVLLSGKGQLAPQIYALKREGLQIHGAVDPLIPVLKAMSSGDAVRVNAEVLPFFRDVHDHAVQVEARVGSLNELLPQVMAAYLAEVSVQQNNDMRRISAWAAIITAPTMIAGVYGMNFDHMPELEQTWGYPAVLLFMVAVCTTLFVLFRRNKWL</sequence>
<dbReference type="Pfam" id="PF01544">
    <property type="entry name" value="CorA"/>
    <property type="match status" value="1"/>
</dbReference>
<evidence type="ECO:0000256" key="12">
    <source>
        <dbReference type="RuleBase" id="RU362010"/>
    </source>
</evidence>
<keyword evidence="7 12" id="KW-1133">Transmembrane helix</keyword>
<evidence type="ECO:0000256" key="6">
    <source>
        <dbReference type="ARBA" id="ARBA00022842"/>
    </source>
</evidence>
<keyword evidence="8 12" id="KW-0406">Ion transport</keyword>
<evidence type="ECO:0000256" key="3">
    <source>
        <dbReference type="ARBA" id="ARBA00022448"/>
    </source>
</evidence>
<evidence type="ECO:0000256" key="11">
    <source>
        <dbReference type="ARBA" id="ARBA00045497"/>
    </source>
</evidence>
<dbReference type="GO" id="GO:0050897">
    <property type="term" value="F:cobalt ion binding"/>
    <property type="evidence" value="ECO:0007669"/>
    <property type="project" value="TreeGrafter"/>
</dbReference>
<dbReference type="GO" id="GO:0015095">
    <property type="term" value="F:magnesium ion transmembrane transporter activity"/>
    <property type="evidence" value="ECO:0007669"/>
    <property type="project" value="UniProtKB-UniRule"/>
</dbReference>
<dbReference type="AlphaFoldDB" id="A0A9X3SD03"/>
<dbReference type="Gene3D" id="1.20.58.340">
    <property type="entry name" value="Magnesium transport protein CorA, transmembrane region"/>
    <property type="match status" value="2"/>
</dbReference>
<dbReference type="CDD" id="cd12830">
    <property type="entry name" value="MtCorA-like"/>
    <property type="match status" value="1"/>
</dbReference>
<evidence type="ECO:0000256" key="7">
    <source>
        <dbReference type="ARBA" id="ARBA00022989"/>
    </source>
</evidence>
<gene>
    <name evidence="12 13" type="primary">corA</name>
    <name evidence="13" type="ORF">LG943_07930</name>
</gene>
<comment type="caution">
    <text evidence="13">The sequence shown here is derived from an EMBL/GenBank/DDBJ whole genome shotgun (WGS) entry which is preliminary data.</text>
</comment>
<keyword evidence="4 12" id="KW-1003">Cell membrane</keyword>
<protein>
    <recommendedName>
        <fullName evidence="12">Magnesium transport protein CorA</fullName>
    </recommendedName>
</protein>
<evidence type="ECO:0000256" key="8">
    <source>
        <dbReference type="ARBA" id="ARBA00023065"/>
    </source>
</evidence>
<dbReference type="InterPro" id="IPR004488">
    <property type="entry name" value="Mg/Co-transport_prot_CorA"/>
</dbReference>
<dbReference type="GO" id="GO:0005886">
    <property type="term" value="C:plasma membrane"/>
    <property type="evidence" value="ECO:0007669"/>
    <property type="project" value="UniProtKB-SubCell"/>
</dbReference>
<keyword evidence="6 12" id="KW-0460">Magnesium</keyword>
<dbReference type="Proteomes" id="UP001140076">
    <property type="component" value="Unassembled WGS sequence"/>
</dbReference>
<evidence type="ECO:0000256" key="10">
    <source>
        <dbReference type="ARBA" id="ARBA00034269"/>
    </source>
</evidence>
<proteinExistence type="inferred from homology"/>
<dbReference type="InterPro" id="IPR045861">
    <property type="entry name" value="CorA_cytoplasmic_dom"/>
</dbReference>
<dbReference type="EMBL" id="JAJAQC010000009">
    <property type="protein sequence ID" value="MDA0564253.1"/>
    <property type="molecule type" value="Genomic_DNA"/>
</dbReference>
<dbReference type="FunFam" id="1.20.58.340:FF:000004">
    <property type="entry name" value="Magnesium transport protein CorA"/>
    <property type="match status" value="1"/>
</dbReference>
<dbReference type="GO" id="GO:0000287">
    <property type="term" value="F:magnesium ion binding"/>
    <property type="evidence" value="ECO:0007669"/>
    <property type="project" value="TreeGrafter"/>
</dbReference>
<evidence type="ECO:0000256" key="9">
    <source>
        <dbReference type="ARBA" id="ARBA00023136"/>
    </source>
</evidence>
<evidence type="ECO:0000256" key="5">
    <source>
        <dbReference type="ARBA" id="ARBA00022692"/>
    </source>
</evidence>
<dbReference type="InterPro" id="IPR002523">
    <property type="entry name" value="MgTranspt_CorA/ZnTranspt_ZntB"/>
</dbReference>
<dbReference type="SUPFAM" id="SSF143865">
    <property type="entry name" value="CorA soluble domain-like"/>
    <property type="match status" value="1"/>
</dbReference>
<evidence type="ECO:0000313" key="13">
    <source>
        <dbReference type="EMBL" id="MDA0564253.1"/>
    </source>
</evidence>
<dbReference type="RefSeq" id="WP_270071541.1">
    <property type="nucleotide sequence ID" value="NZ_JAJAQC010000009.1"/>
</dbReference>
<feature type="transmembrane region" description="Helical" evidence="12">
    <location>
        <begin position="299"/>
        <end position="319"/>
    </location>
</feature>
<comment type="similarity">
    <text evidence="2 12">Belongs to the CorA metal ion transporter (MIT) (TC 1.A.35) family.</text>
</comment>
<evidence type="ECO:0000313" key="14">
    <source>
        <dbReference type="Proteomes" id="UP001140076"/>
    </source>
</evidence>
<dbReference type="PANTHER" id="PTHR46494">
    <property type="entry name" value="CORA FAMILY METAL ION TRANSPORTER (EUROFUNG)"/>
    <property type="match status" value="1"/>
</dbReference>
<keyword evidence="14" id="KW-1185">Reference proteome</keyword>
<dbReference type="InterPro" id="IPR045863">
    <property type="entry name" value="CorA_TM1_TM2"/>
</dbReference>
<comment type="catalytic activity">
    <reaction evidence="10">
        <text>Mg(2+)(in) = Mg(2+)(out)</text>
        <dbReference type="Rhea" id="RHEA:29827"/>
        <dbReference type="ChEBI" id="CHEBI:18420"/>
    </reaction>
</comment>
<feature type="transmembrane region" description="Helical" evidence="12">
    <location>
        <begin position="268"/>
        <end position="287"/>
    </location>
</feature>
<reference evidence="13" key="1">
    <citation type="submission" date="2021-10" db="EMBL/GenBank/DDBJ databases">
        <title>Streptomonospora sp. nov., isolated from mangrove soil.</title>
        <authorList>
            <person name="Chen X."/>
            <person name="Ge X."/>
            <person name="Liu W."/>
        </authorList>
    </citation>
    <scope>NUCLEOTIDE SEQUENCE</scope>
    <source>
        <strain evidence="13">S1-112</strain>
    </source>
</reference>
<dbReference type="SUPFAM" id="SSF144083">
    <property type="entry name" value="Magnesium transport protein CorA, transmembrane region"/>
    <property type="match status" value="1"/>
</dbReference>
<accession>A0A9X3SD03</accession>
<dbReference type="NCBIfam" id="TIGR00383">
    <property type="entry name" value="corA"/>
    <property type="match status" value="1"/>
</dbReference>
<keyword evidence="5 12" id="KW-0812">Transmembrane</keyword>
<comment type="function">
    <text evidence="11">Mediates influx of magnesium ions. Alternates between open and closed states. Activated by low cytoplasmic Mg(2+) levels. Inactive when cytoplasmic Mg(2+) levels are high.</text>
</comment>
<evidence type="ECO:0000256" key="2">
    <source>
        <dbReference type="ARBA" id="ARBA00009765"/>
    </source>
</evidence>
<dbReference type="Gene3D" id="3.30.460.20">
    <property type="entry name" value="CorA soluble domain-like"/>
    <property type="match status" value="1"/>
</dbReference>
<dbReference type="GO" id="GO:0015087">
    <property type="term" value="F:cobalt ion transmembrane transporter activity"/>
    <property type="evidence" value="ECO:0007669"/>
    <property type="project" value="UniProtKB-UniRule"/>
</dbReference>
<evidence type="ECO:0000256" key="1">
    <source>
        <dbReference type="ARBA" id="ARBA00004651"/>
    </source>
</evidence>
<evidence type="ECO:0000256" key="4">
    <source>
        <dbReference type="ARBA" id="ARBA00022475"/>
    </source>
</evidence>
<comment type="subcellular location">
    <subcellularLocation>
        <location evidence="1">Cell membrane</location>
        <topology evidence="1">Multi-pass membrane protein</topology>
    </subcellularLocation>
    <subcellularLocation>
        <location evidence="12">Membrane</location>
        <topology evidence="12">Multi-pass membrane protein</topology>
    </subcellularLocation>
</comment>